<keyword evidence="1" id="KW-0812">Transmembrane</keyword>
<name>A0ABQ9Y9W6_9EUKA</name>
<evidence type="ECO:0000313" key="3">
    <source>
        <dbReference type="Proteomes" id="UP001281761"/>
    </source>
</evidence>
<feature type="transmembrane region" description="Helical" evidence="1">
    <location>
        <begin position="9"/>
        <end position="31"/>
    </location>
</feature>
<keyword evidence="1" id="KW-0472">Membrane</keyword>
<evidence type="ECO:0000313" key="2">
    <source>
        <dbReference type="EMBL" id="KAK2960488.1"/>
    </source>
</evidence>
<comment type="caution">
    <text evidence="2">The sequence shown here is derived from an EMBL/GenBank/DDBJ whole genome shotgun (WGS) entry which is preliminary data.</text>
</comment>
<feature type="transmembrane region" description="Helical" evidence="1">
    <location>
        <begin position="37"/>
        <end position="54"/>
    </location>
</feature>
<keyword evidence="1" id="KW-1133">Transmembrane helix</keyword>
<accession>A0ABQ9Y9W6</accession>
<proteinExistence type="predicted"/>
<feature type="transmembrane region" description="Helical" evidence="1">
    <location>
        <begin position="156"/>
        <end position="184"/>
    </location>
</feature>
<reference evidence="2 3" key="1">
    <citation type="journal article" date="2022" name="bioRxiv">
        <title>Genomics of Preaxostyla Flagellates Illuminates Evolutionary Transitions and the Path Towards Mitochondrial Loss.</title>
        <authorList>
            <person name="Novak L.V.F."/>
            <person name="Treitli S.C."/>
            <person name="Pyrih J."/>
            <person name="Halakuc P."/>
            <person name="Pipaliya S.V."/>
            <person name="Vacek V."/>
            <person name="Brzon O."/>
            <person name="Soukal P."/>
            <person name="Eme L."/>
            <person name="Dacks J.B."/>
            <person name="Karnkowska A."/>
            <person name="Elias M."/>
            <person name="Hampl V."/>
        </authorList>
    </citation>
    <scope>NUCLEOTIDE SEQUENCE [LARGE SCALE GENOMIC DNA]</scope>
    <source>
        <strain evidence="2">NAU3</strain>
        <tissue evidence="2">Gut</tissue>
    </source>
</reference>
<feature type="transmembrane region" description="Helical" evidence="1">
    <location>
        <begin position="66"/>
        <end position="86"/>
    </location>
</feature>
<organism evidence="2 3">
    <name type="scientific">Blattamonas nauphoetae</name>
    <dbReference type="NCBI Taxonomy" id="2049346"/>
    <lineage>
        <taxon>Eukaryota</taxon>
        <taxon>Metamonada</taxon>
        <taxon>Preaxostyla</taxon>
        <taxon>Oxymonadida</taxon>
        <taxon>Blattamonas</taxon>
    </lineage>
</organism>
<sequence length="234" mass="26110">MTQPAFHDLVANLVLVTIYSLVGGKCASYLISSHCEAPLISAILGIAIWTNVAFVQRNRHPLRGVIYGGLCGYFIGTLFHILSFFLHPPTAESFHAVGIDTPPNHESLFTSISEFSLINFIQSISNYTQYRRYIFFPTFSPHITNRPPKLPLPQRLILSSFGLFFGAGFTVIFLMFILGVIGAVEGLTSLSIKSMFEGILNMIWTGIFEFRTTHYMTPGSISGFLFSFARFMSI</sequence>
<dbReference type="Proteomes" id="UP001281761">
    <property type="component" value="Unassembled WGS sequence"/>
</dbReference>
<keyword evidence="3" id="KW-1185">Reference proteome</keyword>
<gene>
    <name evidence="2" type="ORF">BLNAU_4705</name>
</gene>
<protein>
    <submittedName>
        <fullName evidence="2">Uncharacterized protein</fullName>
    </submittedName>
</protein>
<dbReference type="EMBL" id="JARBJD010000023">
    <property type="protein sequence ID" value="KAK2960488.1"/>
    <property type="molecule type" value="Genomic_DNA"/>
</dbReference>
<evidence type="ECO:0000256" key="1">
    <source>
        <dbReference type="SAM" id="Phobius"/>
    </source>
</evidence>